<dbReference type="Gene3D" id="1.20.120.160">
    <property type="entry name" value="HPT domain"/>
    <property type="match status" value="1"/>
</dbReference>
<evidence type="ECO:0000256" key="1">
    <source>
        <dbReference type="ARBA" id="ARBA00000085"/>
    </source>
</evidence>
<dbReference type="InterPro" id="IPR005467">
    <property type="entry name" value="His_kinase_dom"/>
</dbReference>
<dbReference type="CDD" id="cd00082">
    <property type="entry name" value="HisKA"/>
    <property type="match status" value="1"/>
</dbReference>
<feature type="coiled-coil region" evidence="13">
    <location>
        <begin position="338"/>
        <end position="376"/>
    </location>
</feature>
<evidence type="ECO:0000256" key="9">
    <source>
        <dbReference type="ARBA" id="ARBA00022989"/>
    </source>
</evidence>
<dbReference type="InterPro" id="IPR001789">
    <property type="entry name" value="Sig_transdc_resp-reg_receiver"/>
</dbReference>
<dbReference type="InterPro" id="IPR003661">
    <property type="entry name" value="HisK_dim/P_dom"/>
</dbReference>
<evidence type="ECO:0000256" key="14">
    <source>
        <dbReference type="SAM" id="Phobius"/>
    </source>
</evidence>
<evidence type="ECO:0000313" key="18">
    <source>
        <dbReference type="Proteomes" id="UP000644699"/>
    </source>
</evidence>
<dbReference type="InterPro" id="IPR036890">
    <property type="entry name" value="HATPase_C_sf"/>
</dbReference>
<dbReference type="EC" id="2.7.13.3" evidence="3"/>
<feature type="modified residue" description="4-aspartylphosphate" evidence="12">
    <location>
        <position position="676"/>
    </location>
</feature>
<dbReference type="SMART" id="SM00448">
    <property type="entry name" value="REC"/>
    <property type="match status" value="1"/>
</dbReference>
<dbReference type="Gene3D" id="6.10.340.10">
    <property type="match status" value="1"/>
</dbReference>
<keyword evidence="13" id="KW-0175">Coiled coil</keyword>
<gene>
    <name evidence="17" type="ORF">GCM10011390_33620</name>
</gene>
<protein>
    <recommendedName>
        <fullName evidence="3">histidine kinase</fullName>
        <ecNumber evidence="3">2.7.13.3</ecNumber>
    </recommendedName>
</protein>
<dbReference type="SMART" id="SM00387">
    <property type="entry name" value="HATPase_c"/>
    <property type="match status" value="1"/>
</dbReference>
<feature type="domain" description="Response regulatory" evidence="16">
    <location>
        <begin position="627"/>
        <end position="744"/>
    </location>
</feature>
<dbReference type="FunFam" id="3.30.565.10:FF:000010">
    <property type="entry name" value="Sensor histidine kinase RcsC"/>
    <property type="match status" value="1"/>
</dbReference>
<evidence type="ECO:0000256" key="10">
    <source>
        <dbReference type="ARBA" id="ARBA00023012"/>
    </source>
</evidence>
<dbReference type="PANTHER" id="PTHR45339">
    <property type="entry name" value="HYBRID SIGNAL TRANSDUCTION HISTIDINE KINASE J"/>
    <property type="match status" value="1"/>
</dbReference>
<evidence type="ECO:0000256" key="12">
    <source>
        <dbReference type="PROSITE-ProRule" id="PRU00169"/>
    </source>
</evidence>
<dbReference type="CDD" id="cd16922">
    <property type="entry name" value="HATPase_EvgS-ArcB-TorS-like"/>
    <property type="match status" value="1"/>
</dbReference>
<dbReference type="SUPFAM" id="SSF55874">
    <property type="entry name" value="ATPase domain of HSP90 chaperone/DNA topoisomerase II/histidine kinase"/>
    <property type="match status" value="1"/>
</dbReference>
<keyword evidence="10" id="KW-0902">Two-component regulatory system</keyword>
<evidence type="ECO:0000256" key="3">
    <source>
        <dbReference type="ARBA" id="ARBA00012438"/>
    </source>
</evidence>
<evidence type="ECO:0000256" key="13">
    <source>
        <dbReference type="SAM" id="Coils"/>
    </source>
</evidence>
<evidence type="ECO:0000256" key="8">
    <source>
        <dbReference type="ARBA" id="ARBA00022840"/>
    </source>
</evidence>
<dbReference type="GO" id="GO:0005886">
    <property type="term" value="C:plasma membrane"/>
    <property type="evidence" value="ECO:0007669"/>
    <property type="project" value="UniProtKB-SubCell"/>
</dbReference>
<dbReference type="GO" id="GO:0000155">
    <property type="term" value="F:phosphorelay sensor kinase activity"/>
    <property type="evidence" value="ECO:0007669"/>
    <property type="project" value="InterPro"/>
</dbReference>
<accession>A0A917E7U8</accession>
<keyword evidence="11 14" id="KW-0472">Membrane</keyword>
<evidence type="ECO:0000256" key="4">
    <source>
        <dbReference type="ARBA" id="ARBA00022475"/>
    </source>
</evidence>
<evidence type="ECO:0000256" key="6">
    <source>
        <dbReference type="ARBA" id="ARBA00022692"/>
    </source>
</evidence>
<keyword evidence="5 12" id="KW-0597">Phosphoprotein</keyword>
<sequence>MPLHYRLSLIFAGFATALVVVLGWFVQDVGSRALTSSVMSQLSQAAHQMSGRLDTHMFERQSEIMRAAAVPELFHSDRTAAQRTYLEGLQAANPTYAWIGFAGTDGHVIAATGQLLEGVDVSARPWFQAGLAAPSGLDVHEAKLLQKYLAPPGAPPLRFVDVVAPVRDASGQLFGVIGGHLSWSWADEVRADVLATLSELENSELLVTSSAGVVLLGPPAEIGTTLDLASPDYVQVVSRAVGYRSFPGLGWSVVARQPVADAFAPITRLTRAIATAGVMLLIASAVAGWLIALRITDPLRELVHKAMRVQDDEDISKLPRSKGYPEVETLSAALFAAFQRQRRTADALRATNATLEERVVQRTRQVEEALNRAEEAARAKGEFLATMSHELRSPLNGIMGFAEILLDEEDMSPAAERRLLLIRNAGQGLKMIIDDVLDVSKIEAGKLELVRRPFRLDALLDGCVGLLEAQAMEADVALSFDRAPSLPDLVEGDEARLRQVILNLLSNAVKFSRGGQVSLAAYRREADPASMVTIAVSDTGIGMSREQLDRLFNRFTQADSTISLQYGGTGLGLSIAQDLVRLMGGLICVESAPGRGSTFRFTVELPAAEGLSDCRSLVPLPERRTGRILLVEDIAINREVATVLLERAGHSVATVEDGYEALAALERHEFDLVLMDIQMPGLDGRQTARLIRENAALPKDLPILALTANVLPEEVASFAPAGIDDFIAKPIDRETLYAKIGQWLARGAACPAGGETEGRRFDRATFEELVELLGPVRTATCLRTLLGGIAELQLAFDTGADLAATAHKIVSMAGTLGFFELGRLCAVLEGEAKRGADLTETIQALAAAIARCLALAARLLPRLEAGPSREDEAPEAVGAS</sequence>
<comment type="caution">
    <text evidence="17">The sequence shown here is derived from an EMBL/GenBank/DDBJ whole genome shotgun (WGS) entry which is preliminary data.</text>
</comment>
<keyword evidence="6 14" id="KW-0812">Transmembrane</keyword>
<dbReference type="AlphaFoldDB" id="A0A917E7U8"/>
<dbReference type="Proteomes" id="UP000644699">
    <property type="component" value="Unassembled WGS sequence"/>
</dbReference>
<dbReference type="InterPro" id="IPR036641">
    <property type="entry name" value="HPT_dom_sf"/>
</dbReference>
<dbReference type="RefSeq" id="WP_188910515.1">
    <property type="nucleotide sequence ID" value="NZ_BMIQ01000005.1"/>
</dbReference>
<dbReference type="Gene3D" id="3.30.450.20">
    <property type="entry name" value="PAS domain"/>
    <property type="match status" value="1"/>
</dbReference>
<keyword evidence="8" id="KW-0067">ATP-binding</keyword>
<evidence type="ECO:0000256" key="5">
    <source>
        <dbReference type="ARBA" id="ARBA00022553"/>
    </source>
</evidence>
<keyword evidence="4" id="KW-1003">Cell membrane</keyword>
<evidence type="ECO:0000259" key="16">
    <source>
        <dbReference type="PROSITE" id="PS50110"/>
    </source>
</evidence>
<dbReference type="SUPFAM" id="SSF47226">
    <property type="entry name" value="Histidine-containing phosphotransfer domain, HPT domain"/>
    <property type="match status" value="1"/>
</dbReference>
<dbReference type="Gene3D" id="3.30.565.10">
    <property type="entry name" value="Histidine kinase-like ATPase, C-terminal domain"/>
    <property type="match status" value="1"/>
</dbReference>
<name>A0A917E7U8_9HYPH</name>
<dbReference type="Pfam" id="PF00072">
    <property type="entry name" value="Response_reg"/>
    <property type="match status" value="1"/>
</dbReference>
<evidence type="ECO:0000259" key="15">
    <source>
        <dbReference type="PROSITE" id="PS50109"/>
    </source>
</evidence>
<comment type="subcellular location">
    <subcellularLocation>
        <location evidence="2">Cell membrane</location>
        <topology evidence="2">Multi-pass membrane protein</topology>
    </subcellularLocation>
</comment>
<dbReference type="CDD" id="cd12914">
    <property type="entry name" value="PDC1_DGC_like"/>
    <property type="match status" value="1"/>
</dbReference>
<proteinExistence type="predicted"/>
<keyword evidence="9 14" id="KW-1133">Transmembrane helix</keyword>
<reference evidence="17" key="1">
    <citation type="journal article" date="2014" name="Int. J. Syst. Evol. Microbiol.">
        <title>Complete genome sequence of Corynebacterium casei LMG S-19264T (=DSM 44701T), isolated from a smear-ripened cheese.</title>
        <authorList>
            <consortium name="US DOE Joint Genome Institute (JGI-PGF)"/>
            <person name="Walter F."/>
            <person name="Albersmeier A."/>
            <person name="Kalinowski J."/>
            <person name="Ruckert C."/>
        </authorList>
    </citation>
    <scope>NUCLEOTIDE SEQUENCE</scope>
    <source>
        <strain evidence="17">CGMCC 1.15367</strain>
    </source>
</reference>
<evidence type="ECO:0000256" key="2">
    <source>
        <dbReference type="ARBA" id="ARBA00004651"/>
    </source>
</evidence>
<dbReference type="Gene3D" id="3.40.50.2300">
    <property type="match status" value="1"/>
</dbReference>
<dbReference type="Pfam" id="PF00512">
    <property type="entry name" value="HisKA"/>
    <property type="match status" value="1"/>
</dbReference>
<dbReference type="PRINTS" id="PR00344">
    <property type="entry name" value="BCTRLSENSOR"/>
</dbReference>
<evidence type="ECO:0000313" key="17">
    <source>
        <dbReference type="EMBL" id="GGE11785.1"/>
    </source>
</evidence>
<dbReference type="GO" id="GO:0005524">
    <property type="term" value="F:ATP binding"/>
    <property type="evidence" value="ECO:0007669"/>
    <property type="project" value="UniProtKB-KW"/>
</dbReference>
<feature type="domain" description="Histidine kinase" evidence="15">
    <location>
        <begin position="386"/>
        <end position="607"/>
    </location>
</feature>
<dbReference type="InterPro" id="IPR011006">
    <property type="entry name" value="CheY-like_superfamily"/>
</dbReference>
<feature type="transmembrane region" description="Helical" evidence="14">
    <location>
        <begin position="6"/>
        <end position="26"/>
    </location>
</feature>
<dbReference type="Pfam" id="PF02518">
    <property type="entry name" value="HATPase_c"/>
    <property type="match status" value="1"/>
</dbReference>
<dbReference type="SUPFAM" id="SSF47384">
    <property type="entry name" value="Homodimeric domain of signal transducing histidine kinase"/>
    <property type="match status" value="1"/>
</dbReference>
<keyword evidence="7" id="KW-0547">Nucleotide-binding</keyword>
<evidence type="ECO:0000256" key="11">
    <source>
        <dbReference type="ARBA" id="ARBA00023136"/>
    </source>
</evidence>
<dbReference type="InterPro" id="IPR003594">
    <property type="entry name" value="HATPase_dom"/>
</dbReference>
<dbReference type="Gene3D" id="1.10.287.130">
    <property type="match status" value="1"/>
</dbReference>
<dbReference type="PROSITE" id="PS50110">
    <property type="entry name" value="RESPONSE_REGULATORY"/>
    <property type="match status" value="1"/>
</dbReference>
<dbReference type="InterPro" id="IPR004358">
    <property type="entry name" value="Sig_transdc_His_kin-like_C"/>
</dbReference>
<reference evidence="17" key="2">
    <citation type="submission" date="2020-09" db="EMBL/GenBank/DDBJ databases">
        <authorList>
            <person name="Sun Q."/>
            <person name="Zhou Y."/>
        </authorList>
    </citation>
    <scope>NUCLEOTIDE SEQUENCE</scope>
    <source>
        <strain evidence="17">CGMCC 1.15367</strain>
    </source>
</reference>
<dbReference type="SUPFAM" id="SSF52172">
    <property type="entry name" value="CheY-like"/>
    <property type="match status" value="1"/>
</dbReference>
<organism evidence="17 18">
    <name type="scientific">Aureimonas endophytica</name>
    <dbReference type="NCBI Taxonomy" id="2027858"/>
    <lineage>
        <taxon>Bacteria</taxon>
        <taxon>Pseudomonadati</taxon>
        <taxon>Pseudomonadota</taxon>
        <taxon>Alphaproteobacteria</taxon>
        <taxon>Hyphomicrobiales</taxon>
        <taxon>Aurantimonadaceae</taxon>
        <taxon>Aureimonas</taxon>
    </lineage>
</organism>
<dbReference type="EMBL" id="BMIQ01000005">
    <property type="protein sequence ID" value="GGE11785.1"/>
    <property type="molecule type" value="Genomic_DNA"/>
</dbReference>
<dbReference type="CDD" id="cd17546">
    <property type="entry name" value="REC_hyHK_CKI1_RcsC-like"/>
    <property type="match status" value="1"/>
</dbReference>
<dbReference type="PROSITE" id="PS50109">
    <property type="entry name" value="HIS_KIN"/>
    <property type="match status" value="1"/>
</dbReference>
<evidence type="ECO:0000256" key="7">
    <source>
        <dbReference type="ARBA" id="ARBA00022741"/>
    </source>
</evidence>
<comment type="catalytic activity">
    <reaction evidence="1">
        <text>ATP + protein L-histidine = ADP + protein N-phospho-L-histidine.</text>
        <dbReference type="EC" id="2.7.13.3"/>
    </reaction>
</comment>
<keyword evidence="18" id="KW-1185">Reference proteome</keyword>
<dbReference type="InterPro" id="IPR036097">
    <property type="entry name" value="HisK_dim/P_sf"/>
</dbReference>
<dbReference type="SMART" id="SM00388">
    <property type="entry name" value="HisKA"/>
    <property type="match status" value="1"/>
</dbReference>
<dbReference type="PANTHER" id="PTHR45339:SF1">
    <property type="entry name" value="HYBRID SIGNAL TRANSDUCTION HISTIDINE KINASE J"/>
    <property type="match status" value="1"/>
</dbReference>